<dbReference type="Pfam" id="PF00892">
    <property type="entry name" value="EamA"/>
    <property type="match status" value="2"/>
</dbReference>
<dbReference type="Proteomes" id="UP000219072">
    <property type="component" value="Unassembled WGS sequence"/>
</dbReference>
<dbReference type="PANTHER" id="PTHR32322:SF2">
    <property type="entry name" value="EAMA DOMAIN-CONTAINING PROTEIN"/>
    <property type="match status" value="1"/>
</dbReference>
<keyword evidence="9" id="KW-1185">Reference proteome</keyword>
<feature type="transmembrane region" description="Helical" evidence="6">
    <location>
        <begin position="144"/>
        <end position="162"/>
    </location>
</feature>
<comment type="similarity">
    <text evidence="2">Belongs to the EamA transporter family.</text>
</comment>
<evidence type="ECO:0000256" key="6">
    <source>
        <dbReference type="SAM" id="Phobius"/>
    </source>
</evidence>
<feature type="transmembrane region" description="Helical" evidence="6">
    <location>
        <begin position="293"/>
        <end position="311"/>
    </location>
</feature>
<dbReference type="EMBL" id="OCNE01000008">
    <property type="protein sequence ID" value="SOD63032.1"/>
    <property type="molecule type" value="Genomic_DNA"/>
</dbReference>
<organism evidence="8 9">
    <name type="scientific">Streptomyces zhaozhouensis</name>
    <dbReference type="NCBI Taxonomy" id="1300267"/>
    <lineage>
        <taxon>Bacteria</taxon>
        <taxon>Bacillati</taxon>
        <taxon>Actinomycetota</taxon>
        <taxon>Actinomycetes</taxon>
        <taxon>Kitasatosporales</taxon>
        <taxon>Streptomycetaceae</taxon>
        <taxon>Streptomyces</taxon>
    </lineage>
</organism>
<evidence type="ECO:0000259" key="7">
    <source>
        <dbReference type="Pfam" id="PF00892"/>
    </source>
</evidence>
<feature type="transmembrane region" description="Helical" evidence="6">
    <location>
        <begin position="202"/>
        <end position="222"/>
    </location>
</feature>
<feature type="domain" description="EamA" evidence="7">
    <location>
        <begin position="20"/>
        <end position="160"/>
    </location>
</feature>
<feature type="transmembrane region" description="Helical" evidence="6">
    <location>
        <begin position="168"/>
        <end position="190"/>
    </location>
</feature>
<dbReference type="InterPro" id="IPR000620">
    <property type="entry name" value="EamA_dom"/>
</dbReference>
<dbReference type="RefSeq" id="WP_245880574.1">
    <property type="nucleotide sequence ID" value="NZ_OCNE01000008.1"/>
</dbReference>
<name>A0A286DWJ2_9ACTN</name>
<dbReference type="InterPro" id="IPR050638">
    <property type="entry name" value="AA-Vitamin_Transporters"/>
</dbReference>
<comment type="subcellular location">
    <subcellularLocation>
        <location evidence="1">Membrane</location>
        <topology evidence="1">Multi-pass membrane protein</topology>
    </subcellularLocation>
</comment>
<dbReference type="InterPro" id="IPR037185">
    <property type="entry name" value="EmrE-like"/>
</dbReference>
<feature type="transmembrane region" description="Helical" evidence="6">
    <location>
        <begin position="90"/>
        <end position="108"/>
    </location>
</feature>
<proteinExistence type="inferred from homology"/>
<evidence type="ECO:0000256" key="4">
    <source>
        <dbReference type="ARBA" id="ARBA00022989"/>
    </source>
</evidence>
<evidence type="ECO:0000256" key="2">
    <source>
        <dbReference type="ARBA" id="ARBA00007362"/>
    </source>
</evidence>
<sequence>MSRTVAPTPAPTTPRPPRRGFALLAFAGLAWGTTGAAAELLYRTGDMGPLALSFWRFLAGAALLLPAWALTRTRRRPVHTPAPARRRAPLLLGTGLGLAVFQSAYFVSVQATGLAVSTVVTLGAAPVLTAAAGRLFLGERVGRGGLWALAGALTGLAVLVLGNEPGVVRPAGVAASLLSATGYTLSHVLGRRTGRHGTGEDPLALTLWSFLVGAAALLLPAWAEGPVPHGDHRAEAALVLLYLATVTTAVAYPLYFAGVAAVPAATAAVMMLLEPVSAAVLAVALLGERLTSATVAGTAILLTSITTLAAASRPRRRD</sequence>
<evidence type="ECO:0000256" key="1">
    <source>
        <dbReference type="ARBA" id="ARBA00004141"/>
    </source>
</evidence>
<dbReference type="GO" id="GO:0016020">
    <property type="term" value="C:membrane"/>
    <property type="evidence" value="ECO:0007669"/>
    <property type="project" value="UniProtKB-SubCell"/>
</dbReference>
<feature type="transmembrane region" description="Helical" evidence="6">
    <location>
        <begin position="53"/>
        <end position="70"/>
    </location>
</feature>
<evidence type="ECO:0000313" key="9">
    <source>
        <dbReference type="Proteomes" id="UP000219072"/>
    </source>
</evidence>
<evidence type="ECO:0000313" key="8">
    <source>
        <dbReference type="EMBL" id="SOD63032.1"/>
    </source>
</evidence>
<dbReference type="AlphaFoldDB" id="A0A286DWJ2"/>
<keyword evidence="4 6" id="KW-1133">Transmembrane helix</keyword>
<keyword evidence="3 6" id="KW-0812">Transmembrane</keyword>
<keyword evidence="5 6" id="KW-0472">Membrane</keyword>
<dbReference type="SUPFAM" id="SSF103481">
    <property type="entry name" value="Multidrug resistance efflux transporter EmrE"/>
    <property type="match status" value="2"/>
</dbReference>
<feature type="transmembrane region" description="Helical" evidence="6">
    <location>
        <begin position="234"/>
        <end position="255"/>
    </location>
</feature>
<feature type="domain" description="EamA" evidence="7">
    <location>
        <begin position="172"/>
        <end position="306"/>
    </location>
</feature>
<reference evidence="8 9" key="1">
    <citation type="submission" date="2017-09" db="EMBL/GenBank/DDBJ databases">
        <authorList>
            <person name="Ehlers B."/>
            <person name="Leendertz F.H."/>
        </authorList>
    </citation>
    <scope>NUCLEOTIDE SEQUENCE [LARGE SCALE GENOMIC DNA]</scope>
    <source>
        <strain evidence="8 9">CGMCC 4.7095</strain>
    </source>
</reference>
<feature type="transmembrane region" description="Helical" evidence="6">
    <location>
        <begin position="114"/>
        <end position="137"/>
    </location>
</feature>
<dbReference type="PANTHER" id="PTHR32322">
    <property type="entry name" value="INNER MEMBRANE TRANSPORTER"/>
    <property type="match status" value="1"/>
</dbReference>
<protein>
    <submittedName>
        <fullName evidence="8">Drug/metabolite transporter, DME family</fullName>
    </submittedName>
</protein>
<feature type="transmembrane region" description="Helical" evidence="6">
    <location>
        <begin position="267"/>
        <end position="287"/>
    </location>
</feature>
<evidence type="ECO:0000256" key="3">
    <source>
        <dbReference type="ARBA" id="ARBA00022692"/>
    </source>
</evidence>
<evidence type="ECO:0000256" key="5">
    <source>
        <dbReference type="ARBA" id="ARBA00023136"/>
    </source>
</evidence>
<accession>A0A286DWJ2</accession>
<gene>
    <name evidence="8" type="ORF">SAMN06297387_108195</name>
</gene>